<dbReference type="CDD" id="cd00060">
    <property type="entry name" value="FHA"/>
    <property type="match status" value="1"/>
</dbReference>
<dbReference type="InterPro" id="IPR050923">
    <property type="entry name" value="Cell_Proc_Reg/RNA_Proc"/>
</dbReference>
<feature type="transmembrane region" description="Helical" evidence="1">
    <location>
        <begin position="6"/>
        <end position="27"/>
    </location>
</feature>
<organism evidence="3 4">
    <name type="scientific">Clostridium disporicum</name>
    <dbReference type="NCBI Taxonomy" id="84024"/>
    <lineage>
        <taxon>Bacteria</taxon>
        <taxon>Bacillati</taxon>
        <taxon>Bacillota</taxon>
        <taxon>Clostridia</taxon>
        <taxon>Eubacteriales</taxon>
        <taxon>Clostridiaceae</taxon>
        <taxon>Clostridium</taxon>
    </lineage>
</organism>
<evidence type="ECO:0000259" key="2">
    <source>
        <dbReference type="PROSITE" id="PS50006"/>
    </source>
</evidence>
<name>A0A174JZK3_9CLOT</name>
<dbReference type="Proteomes" id="UP000095594">
    <property type="component" value="Unassembled WGS sequence"/>
</dbReference>
<dbReference type="OrthoDB" id="9816434at2"/>
<keyword evidence="1" id="KW-0812">Transmembrane</keyword>
<gene>
    <name evidence="3" type="primary">embR</name>
    <name evidence="3" type="ORF">ERS852471_02826</name>
</gene>
<dbReference type="Gene3D" id="2.60.200.20">
    <property type="match status" value="1"/>
</dbReference>
<evidence type="ECO:0000313" key="3">
    <source>
        <dbReference type="EMBL" id="CUP02530.1"/>
    </source>
</evidence>
<reference evidence="3 4" key="1">
    <citation type="submission" date="2015-09" db="EMBL/GenBank/DDBJ databases">
        <authorList>
            <consortium name="Pathogen Informatics"/>
        </authorList>
    </citation>
    <scope>NUCLEOTIDE SEQUENCE [LARGE SCALE GENOMIC DNA]</scope>
    <source>
        <strain evidence="3 4">2789STDY5834856</strain>
    </source>
</reference>
<dbReference type="InterPro" id="IPR008984">
    <property type="entry name" value="SMAD_FHA_dom_sf"/>
</dbReference>
<dbReference type="PANTHER" id="PTHR23308">
    <property type="entry name" value="NUCLEAR INHIBITOR OF PROTEIN PHOSPHATASE-1"/>
    <property type="match status" value="1"/>
</dbReference>
<proteinExistence type="predicted"/>
<dbReference type="Pfam" id="PF00498">
    <property type="entry name" value="FHA"/>
    <property type="match status" value="1"/>
</dbReference>
<feature type="domain" description="FHA" evidence="2">
    <location>
        <begin position="74"/>
        <end position="123"/>
    </location>
</feature>
<accession>A0A174JZK3</accession>
<dbReference type="AlphaFoldDB" id="A0A174JZK3"/>
<dbReference type="InterPro" id="IPR000253">
    <property type="entry name" value="FHA_dom"/>
</dbReference>
<evidence type="ECO:0000256" key="1">
    <source>
        <dbReference type="SAM" id="Phobius"/>
    </source>
</evidence>
<evidence type="ECO:0000313" key="4">
    <source>
        <dbReference type="Proteomes" id="UP000095594"/>
    </source>
</evidence>
<dbReference type="SMART" id="SM00240">
    <property type="entry name" value="FHA"/>
    <property type="match status" value="1"/>
</dbReference>
<dbReference type="PROSITE" id="PS50006">
    <property type="entry name" value="FHA_DOMAIN"/>
    <property type="match status" value="1"/>
</dbReference>
<dbReference type="SUPFAM" id="SSF49879">
    <property type="entry name" value="SMAD/FHA domain"/>
    <property type="match status" value="1"/>
</dbReference>
<keyword evidence="1" id="KW-1133">Transmembrane helix</keyword>
<dbReference type="RefSeq" id="WP_055267621.1">
    <property type="nucleotide sequence ID" value="NZ_CABIXQ010000023.1"/>
</dbReference>
<sequence>MNISRLITFASGIVFIIILYLIIYYALKIMYKDVKTGGKKNTNPNLNKYGLEITKAGGNEDLEEESVMLIRGDVTIGRMDDNAIILSEPFVSGHHARVYAKNNTLYIEDLNSTNGIYVNDEKVEGKIKLTTGDEIKIGSAIFTVLRADKL</sequence>
<keyword evidence="1" id="KW-0472">Membrane</keyword>
<protein>
    <submittedName>
        <fullName evidence="3">Forkhead-associated (FHA) domain-containing protein</fullName>
    </submittedName>
</protein>
<dbReference type="EMBL" id="CYZX01000023">
    <property type="protein sequence ID" value="CUP02530.1"/>
    <property type="molecule type" value="Genomic_DNA"/>
</dbReference>